<gene>
    <name evidence="1" type="ORF">ACH4TF_18935</name>
</gene>
<sequence>MEAVLVSVVSVLGTIAGVALTSVAAARSERRRDVAAERERNAQDEALQRTQAYERAVEHQRWRRERRQAAYLAFLTAMGAADRANQEHFHELQAVPSGAPLDEGVLREVRRHFKEAESSAHTVMLEGPANIAEAAHALVLRLAGLVGDVREYAVAHAAANHDLGDREAAVHAAGMAYIAAHKEFLGAARSALDETTASS</sequence>
<evidence type="ECO:0000313" key="2">
    <source>
        <dbReference type="Proteomes" id="UP001611162"/>
    </source>
</evidence>
<organism evidence="1 2">
    <name type="scientific">Streptomyces abikoensis</name>
    <dbReference type="NCBI Taxonomy" id="97398"/>
    <lineage>
        <taxon>Bacteria</taxon>
        <taxon>Bacillati</taxon>
        <taxon>Actinomycetota</taxon>
        <taxon>Actinomycetes</taxon>
        <taxon>Kitasatosporales</taxon>
        <taxon>Streptomycetaceae</taxon>
        <taxon>Streptomyces</taxon>
    </lineage>
</organism>
<dbReference type="RefSeq" id="WP_397613406.1">
    <property type="nucleotide sequence ID" value="NZ_JBIRRB010000006.1"/>
</dbReference>
<evidence type="ECO:0000313" key="1">
    <source>
        <dbReference type="EMBL" id="MFI0912522.1"/>
    </source>
</evidence>
<keyword evidence="2" id="KW-1185">Reference proteome</keyword>
<accession>A0ABW7T824</accession>
<dbReference type="Proteomes" id="UP001611162">
    <property type="component" value="Unassembled WGS sequence"/>
</dbReference>
<dbReference type="EMBL" id="JBIRRB010000006">
    <property type="protein sequence ID" value="MFI0912522.1"/>
    <property type="molecule type" value="Genomic_DNA"/>
</dbReference>
<reference evidence="1 2" key="1">
    <citation type="submission" date="2024-10" db="EMBL/GenBank/DDBJ databases">
        <title>The Natural Products Discovery Center: Release of the First 8490 Sequenced Strains for Exploring Actinobacteria Biosynthetic Diversity.</title>
        <authorList>
            <person name="Kalkreuter E."/>
            <person name="Kautsar S.A."/>
            <person name="Yang D."/>
            <person name="Bader C.D."/>
            <person name="Teijaro C.N."/>
            <person name="Fluegel L."/>
            <person name="Davis C.M."/>
            <person name="Simpson J.R."/>
            <person name="Lauterbach L."/>
            <person name="Steele A.D."/>
            <person name="Gui C."/>
            <person name="Meng S."/>
            <person name="Li G."/>
            <person name="Viehrig K."/>
            <person name="Ye F."/>
            <person name="Su P."/>
            <person name="Kiefer A.F."/>
            <person name="Nichols A."/>
            <person name="Cepeda A.J."/>
            <person name="Yan W."/>
            <person name="Fan B."/>
            <person name="Jiang Y."/>
            <person name="Adhikari A."/>
            <person name="Zheng C.-J."/>
            <person name="Schuster L."/>
            <person name="Cowan T.M."/>
            <person name="Smanski M.J."/>
            <person name="Chevrette M.G."/>
            <person name="De Carvalho L.P.S."/>
            <person name="Shen B."/>
        </authorList>
    </citation>
    <scope>NUCLEOTIDE SEQUENCE [LARGE SCALE GENOMIC DNA]</scope>
    <source>
        <strain evidence="1 2">NPDC020979</strain>
    </source>
</reference>
<comment type="caution">
    <text evidence="1">The sequence shown here is derived from an EMBL/GenBank/DDBJ whole genome shotgun (WGS) entry which is preliminary data.</text>
</comment>
<protein>
    <recommendedName>
        <fullName evidence="3">Secreted protein</fullName>
    </recommendedName>
</protein>
<proteinExistence type="predicted"/>
<name>A0ABW7T824_9ACTN</name>
<evidence type="ECO:0008006" key="3">
    <source>
        <dbReference type="Google" id="ProtNLM"/>
    </source>
</evidence>